<feature type="signal peptide" evidence="5">
    <location>
        <begin position="1"/>
        <end position="22"/>
    </location>
</feature>
<dbReference type="KEGG" id="awo:Awo_c20650"/>
<organism evidence="6 7">
    <name type="scientific">Acetobacterium woodii (strain ATCC 29683 / DSM 1030 / JCM 2381 / KCTC 1655 / WB1)</name>
    <dbReference type="NCBI Taxonomy" id="931626"/>
    <lineage>
        <taxon>Bacteria</taxon>
        <taxon>Bacillati</taxon>
        <taxon>Bacillota</taxon>
        <taxon>Clostridia</taxon>
        <taxon>Eubacteriales</taxon>
        <taxon>Eubacteriaceae</taxon>
        <taxon>Acetobacterium</taxon>
    </lineage>
</organism>
<dbReference type="OrthoDB" id="9764785at2"/>
<accession>H6LKQ1</accession>
<keyword evidence="3" id="KW-0813">Transport</keyword>
<dbReference type="STRING" id="931626.Awo_c20650"/>
<dbReference type="InterPro" id="IPR006059">
    <property type="entry name" value="SBP"/>
</dbReference>
<evidence type="ECO:0000256" key="3">
    <source>
        <dbReference type="ARBA" id="ARBA00022448"/>
    </source>
</evidence>
<gene>
    <name evidence="6" type="ordered locus">Awo_c20650</name>
</gene>
<reference evidence="7" key="1">
    <citation type="submission" date="2011-07" db="EMBL/GenBank/DDBJ databases">
        <title>Complete genome sequence of Acetobacterium woodii.</title>
        <authorList>
            <person name="Poehlein A."/>
            <person name="Schmidt S."/>
            <person name="Kaster A.-K."/>
            <person name="Goenrich M."/>
            <person name="Vollmers J."/>
            <person name="Thuermer A."/>
            <person name="Gottschalk G."/>
            <person name="Thauer R.K."/>
            <person name="Daniel R."/>
            <person name="Mueller V."/>
        </authorList>
    </citation>
    <scope>NUCLEOTIDE SEQUENCE [LARGE SCALE GENOMIC DNA]</scope>
    <source>
        <strain evidence="7">ATCC 29683 / DSM 1030 / JCM 2381 / KCTC 1655 / WB1</strain>
    </source>
</reference>
<dbReference type="PANTHER" id="PTHR43649">
    <property type="entry name" value="ARABINOSE-BINDING PROTEIN-RELATED"/>
    <property type="match status" value="1"/>
</dbReference>
<dbReference type="InterPro" id="IPR050490">
    <property type="entry name" value="Bact_solute-bd_prot1"/>
</dbReference>
<keyword evidence="4 5" id="KW-0732">Signal</keyword>
<evidence type="ECO:0000256" key="4">
    <source>
        <dbReference type="ARBA" id="ARBA00022729"/>
    </source>
</evidence>
<dbReference type="PROSITE" id="PS51257">
    <property type="entry name" value="PROKAR_LIPOPROTEIN"/>
    <property type="match status" value="1"/>
</dbReference>
<evidence type="ECO:0000256" key="2">
    <source>
        <dbReference type="ARBA" id="ARBA00008520"/>
    </source>
</evidence>
<dbReference type="PANTHER" id="PTHR43649:SF31">
    <property type="entry name" value="SN-GLYCEROL-3-PHOSPHATE-BINDING PERIPLASMIC PROTEIN UGPB"/>
    <property type="match status" value="1"/>
</dbReference>
<comment type="similarity">
    <text evidence="2">Belongs to the bacterial solute-binding protein 1 family.</text>
</comment>
<proteinExistence type="inferred from homology"/>
<reference evidence="6 7" key="2">
    <citation type="journal article" date="2012" name="PLoS ONE">
        <title>An ancient pathway combining carbon dioxide fixation with the generation and utilization of a sodium ion gradient for ATP synthesis.</title>
        <authorList>
            <person name="Poehlein A."/>
            <person name="Schmidt S."/>
            <person name="Kaster A.K."/>
            <person name="Goenrich M."/>
            <person name="Vollmers J."/>
            <person name="Thurmer A."/>
            <person name="Bertsch J."/>
            <person name="Schuchmann K."/>
            <person name="Voigt B."/>
            <person name="Hecker M."/>
            <person name="Daniel R."/>
            <person name="Thauer R.K."/>
            <person name="Gottschalk G."/>
            <person name="Muller V."/>
        </authorList>
    </citation>
    <scope>NUCLEOTIDE SEQUENCE [LARGE SCALE GENOMIC DNA]</scope>
    <source>
        <strain evidence="7">ATCC 29683 / DSM 1030 / JCM 2381 / KCTC 1655 / WB1</strain>
    </source>
</reference>
<keyword evidence="7" id="KW-1185">Reference proteome</keyword>
<dbReference type="RefSeq" id="WP_014356443.1">
    <property type="nucleotide sequence ID" value="NC_016894.1"/>
</dbReference>
<evidence type="ECO:0000256" key="1">
    <source>
        <dbReference type="ARBA" id="ARBA00004196"/>
    </source>
</evidence>
<dbReference type="Pfam" id="PF13416">
    <property type="entry name" value="SBP_bac_8"/>
    <property type="match status" value="1"/>
</dbReference>
<dbReference type="Gene3D" id="3.40.190.10">
    <property type="entry name" value="Periplasmic binding protein-like II"/>
    <property type="match status" value="1"/>
</dbReference>
<evidence type="ECO:0000256" key="5">
    <source>
        <dbReference type="SAM" id="SignalP"/>
    </source>
</evidence>
<evidence type="ECO:0000313" key="6">
    <source>
        <dbReference type="EMBL" id="AFA48843.1"/>
    </source>
</evidence>
<dbReference type="eggNOG" id="COG1653">
    <property type="taxonomic scope" value="Bacteria"/>
</dbReference>
<evidence type="ECO:0000313" key="7">
    <source>
        <dbReference type="Proteomes" id="UP000007177"/>
    </source>
</evidence>
<comment type="subcellular location">
    <subcellularLocation>
        <location evidence="1">Cell envelope</location>
    </subcellularLocation>
</comment>
<dbReference type="EMBL" id="CP002987">
    <property type="protein sequence ID" value="AFA48843.1"/>
    <property type="molecule type" value="Genomic_DNA"/>
</dbReference>
<sequence length="491" mass="54098">MNKRIKAGCLILSMLIVLTACSSGLTSGQKKSVLDPKNPVSITLWHYYVGANKIALETAVEQFNKSIGLEKGVIVNAVAKGSIAELEKAVTDSAKGVINSDPMPDLFSSYPDKALEIDQLGKICDLNDYFSEDDQKRYVAEFLNDGKFDGNRLLSIPIVKSTELLYVNDTAWNDFAAATGFNRQDLTTWEGIYQVAKAYYQWTDAQTPETAWDGKSFMGVDSVGNFIIIANKQLGVEIIDGKNEQTVLNHEALKKIFDFYYGGMSLGYLNAIGKFRSDDIKAGDLAAYVGSSSGAAYFPTWIEKNNAQSPIDFLALAYPVFKNGTATAIQQGAGMSVAKSTPENQEGAVLFLKWFTAQEQNIPFAMTTGYLPVETDAYTNTEFNTSLESLRTGDSTEKNVAAVYDIALNQIMKSNTYASKPFNGSYNVRTILEKSLTDIAKQGSQQTAILKEQGMSEQEILENLNMNARFDEWLASIQTQLESLEISYVEE</sequence>
<dbReference type="SUPFAM" id="SSF53850">
    <property type="entry name" value="Periplasmic binding protein-like II"/>
    <property type="match status" value="1"/>
</dbReference>
<dbReference type="Proteomes" id="UP000007177">
    <property type="component" value="Chromosome"/>
</dbReference>
<name>H6LKQ1_ACEWD</name>
<protein>
    <submittedName>
        <fullName evidence="6">Uncharacterized protein</fullName>
    </submittedName>
</protein>
<dbReference type="AlphaFoldDB" id="H6LKQ1"/>
<dbReference type="HOGENOM" id="CLU_043127_0_0_9"/>
<feature type="chain" id="PRO_5038608428" evidence="5">
    <location>
        <begin position="23"/>
        <end position="491"/>
    </location>
</feature>
<dbReference type="GO" id="GO:0030313">
    <property type="term" value="C:cell envelope"/>
    <property type="evidence" value="ECO:0007669"/>
    <property type="project" value="UniProtKB-SubCell"/>
</dbReference>